<dbReference type="Gene3D" id="3.20.70.20">
    <property type="match status" value="1"/>
</dbReference>
<organism evidence="3 4">
    <name type="scientific">Xanthomarina gelatinilytica</name>
    <dbReference type="NCBI Taxonomy" id="1137281"/>
    <lineage>
        <taxon>Bacteria</taxon>
        <taxon>Pseudomonadati</taxon>
        <taxon>Bacteroidota</taxon>
        <taxon>Flavobacteriia</taxon>
        <taxon>Flavobacteriales</taxon>
        <taxon>Flavobacteriaceae</taxon>
        <taxon>Xanthomarina</taxon>
    </lineage>
</organism>
<feature type="non-terminal residue" evidence="3">
    <location>
        <position position="1"/>
    </location>
</feature>
<name>A0A3D6BT94_9FLAO</name>
<proteinExistence type="inferred from homology"/>
<comment type="caution">
    <text evidence="3">The sequence shown here is derived from an EMBL/GenBank/DDBJ whole genome shotgun (WGS) entry which is preliminary data.</text>
</comment>
<evidence type="ECO:0000313" key="3">
    <source>
        <dbReference type="EMBL" id="HCY82168.1"/>
    </source>
</evidence>
<accession>A0A3D6BT94</accession>
<dbReference type="InterPro" id="IPR000788">
    <property type="entry name" value="RNR_lg_C"/>
</dbReference>
<feature type="domain" description="Ribonucleotide reductase large subunit C-terminal" evidence="2">
    <location>
        <begin position="158"/>
        <end position="323"/>
    </location>
</feature>
<dbReference type="Proteomes" id="UP000263268">
    <property type="component" value="Unassembled WGS sequence"/>
</dbReference>
<reference evidence="3 4" key="1">
    <citation type="journal article" date="2018" name="Nat. Biotechnol.">
        <title>A standardized bacterial taxonomy based on genome phylogeny substantially revises the tree of life.</title>
        <authorList>
            <person name="Parks D.H."/>
            <person name="Chuvochina M."/>
            <person name="Waite D.W."/>
            <person name="Rinke C."/>
            <person name="Skarshewski A."/>
            <person name="Chaumeil P.A."/>
            <person name="Hugenholtz P."/>
        </authorList>
    </citation>
    <scope>NUCLEOTIDE SEQUENCE [LARGE SCALE GENOMIC DNA]</scope>
    <source>
        <strain evidence="3">UBA10227</strain>
    </source>
</reference>
<dbReference type="PRINTS" id="PR01183">
    <property type="entry name" value="RIBORDTASEM1"/>
</dbReference>
<comment type="similarity">
    <text evidence="1">Belongs to the ribonucleoside diphosphate reductase large chain family.</text>
</comment>
<dbReference type="PANTHER" id="PTHR11573:SF6">
    <property type="entry name" value="RIBONUCLEOSIDE-DIPHOSPHATE REDUCTASE LARGE SUBUNIT"/>
    <property type="match status" value="1"/>
</dbReference>
<dbReference type="GO" id="GO:0004748">
    <property type="term" value="F:ribonucleoside-diphosphate reductase activity, thioredoxin disulfide as acceptor"/>
    <property type="evidence" value="ECO:0007669"/>
    <property type="project" value="TreeGrafter"/>
</dbReference>
<dbReference type="Pfam" id="PF02867">
    <property type="entry name" value="Ribonuc_red_lgC"/>
    <property type="match status" value="2"/>
</dbReference>
<gene>
    <name evidence="3" type="ORF">DHV22_11470</name>
</gene>
<dbReference type="GO" id="GO:0005524">
    <property type="term" value="F:ATP binding"/>
    <property type="evidence" value="ECO:0007669"/>
    <property type="project" value="TreeGrafter"/>
</dbReference>
<evidence type="ECO:0000256" key="1">
    <source>
        <dbReference type="ARBA" id="ARBA00010406"/>
    </source>
</evidence>
<dbReference type="AlphaFoldDB" id="A0A3D6BT94"/>
<protein>
    <submittedName>
        <fullName evidence="3">Ribonucleotide-diphosphate reductase subunit alpha</fullName>
    </submittedName>
</protein>
<dbReference type="GO" id="GO:0005971">
    <property type="term" value="C:ribonucleoside-diphosphate reductase complex"/>
    <property type="evidence" value="ECO:0007669"/>
    <property type="project" value="TreeGrafter"/>
</dbReference>
<dbReference type="GO" id="GO:0009263">
    <property type="term" value="P:deoxyribonucleotide biosynthetic process"/>
    <property type="evidence" value="ECO:0007669"/>
    <property type="project" value="TreeGrafter"/>
</dbReference>
<dbReference type="SUPFAM" id="SSF51998">
    <property type="entry name" value="PFL-like glycyl radical enzymes"/>
    <property type="match status" value="1"/>
</dbReference>
<dbReference type="EMBL" id="DPRK01000184">
    <property type="protein sequence ID" value="HCY82168.1"/>
    <property type="molecule type" value="Genomic_DNA"/>
</dbReference>
<evidence type="ECO:0000313" key="4">
    <source>
        <dbReference type="Proteomes" id="UP000263268"/>
    </source>
</evidence>
<evidence type="ECO:0000259" key="2">
    <source>
        <dbReference type="Pfam" id="PF02867"/>
    </source>
</evidence>
<sequence length="353" mass="39578">FADKFEDYMSRGWYSLASPIWANYALKRGLPISCFGSYIDDTMESILGKQAEVGMMTKMGGGTSAYFGALRGRGSDISAGGKSNGPVHFMELFETMTNVVSQSNVRRGSFAAYLPIEHPDVLEFLQIRDDGHPIQNMSFGVNVSDQFMKEMIEGDKEKRKIWVKVIQKRYESGYPYIMFSDTVNKKKPKESGKIYASNLCSEICLSTNNDESFVCCLSSMNLLHYDEWKETDAVQTMTKFLDTVIEEFIEKTEGLPFMEAPRKFSMAQRAIGIGVLGWHSYLQSKDIAFEDLEAKMLTNEIFKHIESESMLASADLAKTFGEPEKLKGSGRRNMTTQAVAPTTSSSFILGQVS</sequence>
<feature type="domain" description="Ribonucleotide reductase large subunit C-terminal" evidence="2">
    <location>
        <begin position="33"/>
        <end position="154"/>
    </location>
</feature>
<feature type="non-terminal residue" evidence="3">
    <location>
        <position position="353"/>
    </location>
</feature>
<dbReference type="InterPro" id="IPR039718">
    <property type="entry name" value="Rrm1"/>
</dbReference>
<dbReference type="PANTHER" id="PTHR11573">
    <property type="entry name" value="RIBONUCLEOSIDE-DIPHOSPHATE REDUCTASE LARGE CHAIN"/>
    <property type="match status" value="1"/>
</dbReference>